<dbReference type="InterPro" id="IPR043906">
    <property type="entry name" value="Gfo/Idh/MocA_OxRdtase_bact_C"/>
</dbReference>
<dbReference type="Proteomes" id="UP000316714">
    <property type="component" value="Unassembled WGS sequence"/>
</dbReference>
<keyword evidence="5" id="KW-1185">Reference proteome</keyword>
<dbReference type="OrthoDB" id="9788246at2"/>
<gene>
    <name evidence="4" type="primary">gfo_6</name>
    <name evidence="4" type="ORF">KOR34_32890</name>
</gene>
<dbReference type="AlphaFoldDB" id="A0A5C5V6M4"/>
<comment type="caution">
    <text evidence="4">The sequence shown here is derived from an EMBL/GenBank/DDBJ whole genome shotgun (WGS) entry which is preliminary data.</text>
</comment>
<dbReference type="InterPro" id="IPR050463">
    <property type="entry name" value="Gfo/Idh/MocA_oxidrdct_glycsds"/>
</dbReference>
<evidence type="ECO:0000256" key="1">
    <source>
        <dbReference type="SAM" id="SignalP"/>
    </source>
</evidence>
<organism evidence="4 5">
    <name type="scientific">Posidoniimonas corsicana</name>
    <dbReference type="NCBI Taxonomy" id="1938618"/>
    <lineage>
        <taxon>Bacteria</taxon>
        <taxon>Pseudomonadati</taxon>
        <taxon>Planctomycetota</taxon>
        <taxon>Planctomycetia</taxon>
        <taxon>Pirellulales</taxon>
        <taxon>Lacipirellulaceae</taxon>
        <taxon>Posidoniimonas</taxon>
    </lineage>
</organism>
<evidence type="ECO:0000259" key="2">
    <source>
        <dbReference type="Pfam" id="PF01408"/>
    </source>
</evidence>
<dbReference type="Gene3D" id="3.40.50.720">
    <property type="entry name" value="NAD(P)-binding Rossmann-like Domain"/>
    <property type="match status" value="1"/>
</dbReference>
<name>A0A5C5V6M4_9BACT</name>
<dbReference type="Pfam" id="PF19051">
    <property type="entry name" value="GFO_IDH_MocA_C2"/>
    <property type="match status" value="1"/>
</dbReference>
<dbReference type="InterPro" id="IPR006311">
    <property type="entry name" value="TAT_signal"/>
</dbReference>
<dbReference type="SUPFAM" id="SSF51735">
    <property type="entry name" value="NAD(P)-binding Rossmann-fold domains"/>
    <property type="match status" value="1"/>
</dbReference>
<keyword evidence="1" id="KW-0732">Signal</keyword>
<protein>
    <submittedName>
        <fullName evidence="4">Glucose--fructose oxidoreductase</fullName>
        <ecNumber evidence="4">1.1.99.28</ecNumber>
    </submittedName>
</protein>
<accession>A0A5C5V6M4</accession>
<dbReference type="Gene3D" id="3.30.360.10">
    <property type="entry name" value="Dihydrodipicolinate Reductase, domain 2"/>
    <property type="match status" value="1"/>
</dbReference>
<feature type="domain" description="Gfo/Idh/MocA-like oxidoreductase bacterial type C-terminal" evidence="3">
    <location>
        <begin position="319"/>
        <end position="462"/>
    </location>
</feature>
<dbReference type="EC" id="1.1.99.28" evidence="4"/>
<feature type="chain" id="PRO_5022858181" evidence="1">
    <location>
        <begin position="30"/>
        <end position="467"/>
    </location>
</feature>
<dbReference type="GO" id="GO:0047061">
    <property type="term" value="F:glucose-fructose oxidoreductase activity"/>
    <property type="evidence" value="ECO:0007669"/>
    <property type="project" value="UniProtKB-EC"/>
</dbReference>
<evidence type="ECO:0000313" key="4">
    <source>
        <dbReference type="EMBL" id="TWT33457.1"/>
    </source>
</evidence>
<dbReference type="RefSeq" id="WP_146566102.1">
    <property type="nucleotide sequence ID" value="NZ_SIHJ01000002.1"/>
</dbReference>
<dbReference type="EMBL" id="SIHJ01000002">
    <property type="protein sequence ID" value="TWT33457.1"/>
    <property type="molecule type" value="Genomic_DNA"/>
</dbReference>
<dbReference type="PROSITE" id="PS51318">
    <property type="entry name" value="TAT"/>
    <property type="match status" value="1"/>
</dbReference>
<dbReference type="Pfam" id="PF01408">
    <property type="entry name" value="GFO_IDH_MocA"/>
    <property type="match status" value="1"/>
</dbReference>
<dbReference type="InterPro" id="IPR036291">
    <property type="entry name" value="NAD(P)-bd_dom_sf"/>
</dbReference>
<dbReference type="InterPro" id="IPR000683">
    <property type="entry name" value="Gfo/Idh/MocA-like_OxRdtase_N"/>
</dbReference>
<evidence type="ECO:0000313" key="5">
    <source>
        <dbReference type="Proteomes" id="UP000316714"/>
    </source>
</evidence>
<keyword evidence="4" id="KW-0560">Oxidoreductase</keyword>
<dbReference type="GO" id="GO:0000166">
    <property type="term" value="F:nucleotide binding"/>
    <property type="evidence" value="ECO:0007669"/>
    <property type="project" value="InterPro"/>
</dbReference>
<dbReference type="PANTHER" id="PTHR43818">
    <property type="entry name" value="BCDNA.GH03377"/>
    <property type="match status" value="1"/>
</dbReference>
<feature type="domain" description="Gfo/Idh/MocA-like oxidoreductase N-terminal" evidence="2">
    <location>
        <begin position="42"/>
        <end position="161"/>
    </location>
</feature>
<dbReference type="PANTHER" id="PTHR43818:SF5">
    <property type="entry name" value="OXIDOREDUCTASE FAMILY PROTEIN"/>
    <property type="match status" value="1"/>
</dbReference>
<sequence length="467" mass="50165" precursor="true">MSKPTLSRRAALKAGAAAIAAPTLIPASALGRDGAAPPSETVRVGVIGCGARARMIRDGADVKGFSVVAVADCLKQRAEDFSQELSGGKWKAYEDFRQMIDAEQLDGVMVETTTHARAWVAIHAMQMGMDAYIEKPMALTIAEGRAMVDAARASGSVTQVGTQQRSMPINNWASDLVKNGAIGKVKAVLAPNFIGPFRWEGPPAAEATGKVDPWWDVWTNQAELRPYDPQLHLGWARWRAYDSGGLCFGVSGWGAHSYDQILRALGADETGPVQVELEEELAVRDSGRFAPQQTVGGVSAGIVGDVDTGAQYHGMAKLAGPRARVRMTMADGAELLMHLDGDRGPGLGAIFVGENGKIEINRNRVASNPKELTASADNPGPNTRPETAYHIENWVDCIKTRQRCTADIEYGQRANSLCELVNIARNVGRVGEPLAWDPAAERFTNNDEANAMLSRPRRAGWELPAVG</sequence>
<evidence type="ECO:0000259" key="3">
    <source>
        <dbReference type="Pfam" id="PF19051"/>
    </source>
</evidence>
<proteinExistence type="predicted"/>
<reference evidence="4 5" key="1">
    <citation type="submission" date="2019-02" db="EMBL/GenBank/DDBJ databases">
        <title>Deep-cultivation of Planctomycetes and their phenomic and genomic characterization uncovers novel biology.</title>
        <authorList>
            <person name="Wiegand S."/>
            <person name="Jogler M."/>
            <person name="Boedeker C."/>
            <person name="Pinto D."/>
            <person name="Vollmers J."/>
            <person name="Rivas-Marin E."/>
            <person name="Kohn T."/>
            <person name="Peeters S.H."/>
            <person name="Heuer A."/>
            <person name="Rast P."/>
            <person name="Oberbeckmann S."/>
            <person name="Bunk B."/>
            <person name="Jeske O."/>
            <person name="Meyerdierks A."/>
            <person name="Storesund J.E."/>
            <person name="Kallscheuer N."/>
            <person name="Luecker S."/>
            <person name="Lage O.M."/>
            <person name="Pohl T."/>
            <person name="Merkel B.J."/>
            <person name="Hornburger P."/>
            <person name="Mueller R.-W."/>
            <person name="Bruemmer F."/>
            <person name="Labrenz M."/>
            <person name="Spormann A.M."/>
            <person name="Op Den Camp H."/>
            <person name="Overmann J."/>
            <person name="Amann R."/>
            <person name="Jetten M.S.M."/>
            <person name="Mascher T."/>
            <person name="Medema M.H."/>
            <person name="Devos D.P."/>
            <person name="Kaster A.-K."/>
            <person name="Ovreas L."/>
            <person name="Rohde M."/>
            <person name="Galperin M.Y."/>
            <person name="Jogler C."/>
        </authorList>
    </citation>
    <scope>NUCLEOTIDE SEQUENCE [LARGE SCALE GENOMIC DNA]</scope>
    <source>
        <strain evidence="4 5">KOR34</strain>
    </source>
</reference>
<feature type="signal peptide" evidence="1">
    <location>
        <begin position="1"/>
        <end position="29"/>
    </location>
</feature>